<dbReference type="GO" id="GO:0032259">
    <property type="term" value="P:methylation"/>
    <property type="evidence" value="ECO:0007669"/>
    <property type="project" value="UniProtKB-KW"/>
</dbReference>
<protein>
    <submittedName>
        <fullName evidence="2">Methyltransferase-like protein 7B</fullName>
    </submittedName>
</protein>
<dbReference type="PANTHER" id="PTHR45036:SF1">
    <property type="entry name" value="METHYLTRANSFERASE LIKE 7A"/>
    <property type="match status" value="1"/>
</dbReference>
<dbReference type="PANTHER" id="PTHR45036">
    <property type="entry name" value="METHYLTRANSFERASE LIKE 7B"/>
    <property type="match status" value="1"/>
</dbReference>
<proteinExistence type="predicted"/>
<evidence type="ECO:0000313" key="2">
    <source>
        <dbReference type="EMBL" id="GFY53399.1"/>
    </source>
</evidence>
<comment type="caution">
    <text evidence="2">The sequence shown here is derived from an EMBL/GenBank/DDBJ whole genome shotgun (WGS) entry which is preliminary data.</text>
</comment>
<organism evidence="2 3">
    <name type="scientific">Trichonephila inaurata madagascariensis</name>
    <dbReference type="NCBI Taxonomy" id="2747483"/>
    <lineage>
        <taxon>Eukaryota</taxon>
        <taxon>Metazoa</taxon>
        <taxon>Ecdysozoa</taxon>
        <taxon>Arthropoda</taxon>
        <taxon>Chelicerata</taxon>
        <taxon>Arachnida</taxon>
        <taxon>Araneae</taxon>
        <taxon>Araneomorphae</taxon>
        <taxon>Entelegynae</taxon>
        <taxon>Araneoidea</taxon>
        <taxon>Nephilidae</taxon>
        <taxon>Trichonephila</taxon>
        <taxon>Trichonephila inaurata</taxon>
    </lineage>
</organism>
<dbReference type="Gene3D" id="3.40.50.150">
    <property type="entry name" value="Vaccinia Virus protein VP39"/>
    <property type="match status" value="1"/>
</dbReference>
<reference evidence="2" key="1">
    <citation type="submission" date="2020-08" db="EMBL/GenBank/DDBJ databases">
        <title>Multicomponent nature underlies the extraordinary mechanical properties of spider dragline silk.</title>
        <authorList>
            <person name="Kono N."/>
            <person name="Nakamura H."/>
            <person name="Mori M."/>
            <person name="Yoshida Y."/>
            <person name="Ohtoshi R."/>
            <person name="Malay A.D."/>
            <person name="Moran D.A.P."/>
            <person name="Tomita M."/>
            <person name="Numata K."/>
            <person name="Arakawa K."/>
        </authorList>
    </citation>
    <scope>NUCLEOTIDE SEQUENCE</scope>
</reference>
<dbReference type="GO" id="GO:0008757">
    <property type="term" value="F:S-adenosylmethionine-dependent methyltransferase activity"/>
    <property type="evidence" value="ECO:0007669"/>
    <property type="project" value="InterPro"/>
</dbReference>
<dbReference type="InterPro" id="IPR013216">
    <property type="entry name" value="Methyltransf_11"/>
</dbReference>
<dbReference type="AlphaFoldDB" id="A0A8X6XJ67"/>
<dbReference type="Pfam" id="PF08241">
    <property type="entry name" value="Methyltransf_11"/>
    <property type="match status" value="1"/>
</dbReference>
<dbReference type="Proteomes" id="UP000886998">
    <property type="component" value="Unassembled WGS sequence"/>
</dbReference>
<name>A0A8X6XJ67_9ARAC</name>
<dbReference type="EMBL" id="BMAV01009240">
    <property type="protein sequence ID" value="GFY53399.1"/>
    <property type="molecule type" value="Genomic_DNA"/>
</dbReference>
<dbReference type="OrthoDB" id="6423379at2759"/>
<dbReference type="InterPro" id="IPR029063">
    <property type="entry name" value="SAM-dependent_MTases_sf"/>
</dbReference>
<keyword evidence="2" id="KW-0808">Transferase</keyword>
<dbReference type="CDD" id="cd02440">
    <property type="entry name" value="AdoMet_MTases"/>
    <property type="match status" value="1"/>
</dbReference>
<evidence type="ECO:0000313" key="3">
    <source>
        <dbReference type="Proteomes" id="UP000886998"/>
    </source>
</evidence>
<sequence length="116" mass="13406">MTEIEDNSFDLVVTTYFHCSCDDSEAVVKEIIRVLKPGGKYICLEHLAFPEHTIGLYLQKLVYPIWYLYSNGCTLLRNYAKVIKRAGFSEVICKDYDCGYFMAYFVKHQLIALATK</sequence>
<keyword evidence="2" id="KW-0489">Methyltransferase</keyword>
<accession>A0A8X6XJ67</accession>
<evidence type="ECO:0000259" key="1">
    <source>
        <dbReference type="Pfam" id="PF08241"/>
    </source>
</evidence>
<feature type="domain" description="Methyltransferase type 11" evidence="1">
    <location>
        <begin position="3"/>
        <end position="43"/>
    </location>
</feature>
<dbReference type="InterPro" id="IPR052356">
    <property type="entry name" value="Thiol_S-MT"/>
</dbReference>
<gene>
    <name evidence="2" type="primary">Mettl7b_4</name>
    <name evidence="2" type="ORF">TNIN_380801</name>
</gene>
<keyword evidence="3" id="KW-1185">Reference proteome</keyword>
<dbReference type="SUPFAM" id="SSF53335">
    <property type="entry name" value="S-adenosyl-L-methionine-dependent methyltransferases"/>
    <property type="match status" value="1"/>
</dbReference>